<dbReference type="OrthoDB" id="10395238at2759"/>
<protein>
    <submittedName>
        <fullName evidence="1">Uncharacterized protein</fullName>
    </submittedName>
</protein>
<dbReference type="EMBL" id="CAGKOT010000067">
    <property type="protein sequence ID" value="CAB5390144.1"/>
    <property type="molecule type" value="Genomic_DNA"/>
</dbReference>
<reference evidence="1" key="1">
    <citation type="submission" date="2020-05" db="EMBL/GenBank/DDBJ databases">
        <authorList>
            <person name="Rincon C."/>
            <person name="Sanders R I."/>
            <person name="Robbins C."/>
            <person name="Chaturvedi A."/>
        </authorList>
    </citation>
    <scope>NUCLEOTIDE SEQUENCE</scope>
    <source>
        <strain evidence="1">CHB12</strain>
    </source>
</reference>
<dbReference type="Proteomes" id="UP000684084">
    <property type="component" value="Unassembled WGS sequence"/>
</dbReference>
<evidence type="ECO:0000313" key="2">
    <source>
        <dbReference type="Proteomes" id="UP000684084"/>
    </source>
</evidence>
<proteinExistence type="predicted"/>
<sequence length="71" mass="8309">MNLDLFEDIIKDLKECKSFCNSNLACTKMFRRRILHRLSAIVASLHVTIIFPCTPPNIQDDKFVFHNMQIL</sequence>
<gene>
    <name evidence="1" type="ORF">CHRIB12_LOCUS21397</name>
</gene>
<dbReference type="AlphaFoldDB" id="A0A915ZVS7"/>
<evidence type="ECO:0000313" key="1">
    <source>
        <dbReference type="EMBL" id="CAB5390144.1"/>
    </source>
</evidence>
<comment type="caution">
    <text evidence="1">The sequence shown here is derived from an EMBL/GenBank/DDBJ whole genome shotgun (WGS) entry which is preliminary data.</text>
</comment>
<accession>A0A915ZVS7</accession>
<organism evidence="1 2">
    <name type="scientific">Rhizophagus irregularis</name>
    <dbReference type="NCBI Taxonomy" id="588596"/>
    <lineage>
        <taxon>Eukaryota</taxon>
        <taxon>Fungi</taxon>
        <taxon>Fungi incertae sedis</taxon>
        <taxon>Mucoromycota</taxon>
        <taxon>Glomeromycotina</taxon>
        <taxon>Glomeromycetes</taxon>
        <taxon>Glomerales</taxon>
        <taxon>Glomeraceae</taxon>
        <taxon>Rhizophagus</taxon>
    </lineage>
</organism>
<name>A0A915ZVS7_9GLOM</name>